<dbReference type="CDD" id="cd06261">
    <property type="entry name" value="TM_PBP2"/>
    <property type="match status" value="1"/>
</dbReference>
<evidence type="ECO:0000256" key="8">
    <source>
        <dbReference type="SAM" id="MobiDB-lite"/>
    </source>
</evidence>
<feature type="transmembrane region" description="Helical" evidence="7">
    <location>
        <begin position="162"/>
        <end position="183"/>
    </location>
</feature>
<dbReference type="Proteomes" id="UP000886842">
    <property type="component" value="Unassembled WGS sequence"/>
</dbReference>
<feature type="transmembrane region" description="Helical" evidence="7">
    <location>
        <begin position="264"/>
        <end position="283"/>
    </location>
</feature>
<gene>
    <name evidence="10" type="ORF">IAA98_11280</name>
</gene>
<dbReference type="PANTHER" id="PTHR43744:SF3">
    <property type="entry name" value="LACTOSE TRANSPORT SYSTEM PERMEASE PROTEIN LACG"/>
    <property type="match status" value="1"/>
</dbReference>
<reference evidence="10" key="1">
    <citation type="submission" date="2020-10" db="EMBL/GenBank/DDBJ databases">
        <authorList>
            <person name="Gilroy R."/>
        </authorList>
    </citation>
    <scope>NUCLEOTIDE SEQUENCE</scope>
    <source>
        <strain evidence="10">ChiGjej1B1-24693</strain>
    </source>
</reference>
<organism evidence="10 11">
    <name type="scientific">Candidatus Avipropionibacterium avicola</name>
    <dbReference type="NCBI Taxonomy" id="2840701"/>
    <lineage>
        <taxon>Bacteria</taxon>
        <taxon>Bacillati</taxon>
        <taxon>Actinomycetota</taxon>
        <taxon>Actinomycetes</taxon>
        <taxon>Propionibacteriales</taxon>
        <taxon>Propionibacteriaceae</taxon>
        <taxon>Propionibacteriaceae incertae sedis</taxon>
        <taxon>Candidatus Avipropionibacterium</taxon>
    </lineage>
</organism>
<feature type="domain" description="ABC transmembrane type-1" evidence="9">
    <location>
        <begin position="94"/>
        <end position="283"/>
    </location>
</feature>
<keyword evidence="4 7" id="KW-0812">Transmembrane</keyword>
<dbReference type="GO" id="GO:0005886">
    <property type="term" value="C:plasma membrane"/>
    <property type="evidence" value="ECO:0007669"/>
    <property type="project" value="UniProtKB-SubCell"/>
</dbReference>
<dbReference type="EMBL" id="DVLP01000332">
    <property type="protein sequence ID" value="HIT76159.1"/>
    <property type="molecule type" value="Genomic_DNA"/>
</dbReference>
<proteinExistence type="inferred from homology"/>
<name>A0A9D1KMB8_9ACTN</name>
<evidence type="ECO:0000256" key="6">
    <source>
        <dbReference type="ARBA" id="ARBA00023136"/>
    </source>
</evidence>
<keyword evidence="6 7" id="KW-0472">Membrane</keyword>
<keyword evidence="5 7" id="KW-1133">Transmembrane helix</keyword>
<dbReference type="GO" id="GO:0055085">
    <property type="term" value="P:transmembrane transport"/>
    <property type="evidence" value="ECO:0007669"/>
    <property type="project" value="InterPro"/>
</dbReference>
<protein>
    <submittedName>
        <fullName evidence="10">Carbohydrate ABC transporter permease</fullName>
    </submittedName>
</protein>
<dbReference type="Gene3D" id="1.10.3720.10">
    <property type="entry name" value="MetI-like"/>
    <property type="match status" value="1"/>
</dbReference>
<feature type="transmembrane region" description="Helical" evidence="7">
    <location>
        <begin position="32"/>
        <end position="57"/>
    </location>
</feature>
<dbReference type="PANTHER" id="PTHR43744">
    <property type="entry name" value="ABC TRANSPORTER PERMEASE PROTEIN MG189-RELATED-RELATED"/>
    <property type="match status" value="1"/>
</dbReference>
<feature type="compositionally biased region" description="Low complexity" evidence="8">
    <location>
        <begin position="1"/>
        <end position="12"/>
    </location>
</feature>
<feature type="transmembrane region" description="Helical" evidence="7">
    <location>
        <begin position="98"/>
        <end position="122"/>
    </location>
</feature>
<accession>A0A9D1KMB8</accession>
<evidence type="ECO:0000256" key="7">
    <source>
        <dbReference type="RuleBase" id="RU363032"/>
    </source>
</evidence>
<evidence type="ECO:0000256" key="4">
    <source>
        <dbReference type="ARBA" id="ARBA00022692"/>
    </source>
</evidence>
<sequence length="297" mass="32334">MTTTVTTAGAGTSPKPRPRRTKHNWYKIGTDAILYVVLSLIALGFIGPFLILLSSALKPLTQDLFGFPPDLIPRPPTLDSFREAFRAVPLAKYMSNSVIYAVTIVPISALVCLLAGYAFGALRYPGRNIYFLLILGTMFLPAEVMLIPRYLVASDLGITNGYLGVILPSLLSAFGTLIMRQAFAGVPHELREAARIDGANEWQIFSRVMLPIVRPSLAIVMIFGFVNVWNSFLWPLVVLNDESKYPIALGIAYLAGIGSSDERSLAAGSVASIIPIVIVFLFLQRQIMDGMKGAVKG</sequence>
<evidence type="ECO:0000256" key="2">
    <source>
        <dbReference type="ARBA" id="ARBA00022448"/>
    </source>
</evidence>
<dbReference type="PROSITE" id="PS50928">
    <property type="entry name" value="ABC_TM1"/>
    <property type="match status" value="1"/>
</dbReference>
<comment type="similarity">
    <text evidence="7">Belongs to the binding-protein-dependent transport system permease family.</text>
</comment>
<evidence type="ECO:0000256" key="3">
    <source>
        <dbReference type="ARBA" id="ARBA00022475"/>
    </source>
</evidence>
<feature type="transmembrane region" description="Helical" evidence="7">
    <location>
        <begin position="129"/>
        <end position="150"/>
    </location>
</feature>
<dbReference type="SUPFAM" id="SSF161098">
    <property type="entry name" value="MetI-like"/>
    <property type="match status" value="1"/>
</dbReference>
<dbReference type="InterPro" id="IPR035906">
    <property type="entry name" value="MetI-like_sf"/>
</dbReference>
<evidence type="ECO:0000313" key="11">
    <source>
        <dbReference type="Proteomes" id="UP000886842"/>
    </source>
</evidence>
<dbReference type="InterPro" id="IPR000515">
    <property type="entry name" value="MetI-like"/>
</dbReference>
<evidence type="ECO:0000259" key="9">
    <source>
        <dbReference type="PROSITE" id="PS50928"/>
    </source>
</evidence>
<keyword evidence="3" id="KW-1003">Cell membrane</keyword>
<comment type="subcellular location">
    <subcellularLocation>
        <location evidence="1 7">Cell membrane</location>
        <topology evidence="1 7">Multi-pass membrane protein</topology>
    </subcellularLocation>
</comment>
<evidence type="ECO:0000256" key="5">
    <source>
        <dbReference type="ARBA" id="ARBA00022989"/>
    </source>
</evidence>
<feature type="region of interest" description="Disordered" evidence="8">
    <location>
        <begin position="1"/>
        <end position="21"/>
    </location>
</feature>
<evidence type="ECO:0000256" key="1">
    <source>
        <dbReference type="ARBA" id="ARBA00004651"/>
    </source>
</evidence>
<evidence type="ECO:0000313" key="10">
    <source>
        <dbReference type="EMBL" id="HIT76159.1"/>
    </source>
</evidence>
<reference evidence="10" key="2">
    <citation type="journal article" date="2021" name="PeerJ">
        <title>Extensive microbial diversity within the chicken gut microbiome revealed by metagenomics and culture.</title>
        <authorList>
            <person name="Gilroy R."/>
            <person name="Ravi A."/>
            <person name="Getino M."/>
            <person name="Pursley I."/>
            <person name="Horton D.L."/>
            <person name="Alikhan N.F."/>
            <person name="Baker D."/>
            <person name="Gharbi K."/>
            <person name="Hall N."/>
            <person name="Watson M."/>
            <person name="Adriaenssens E.M."/>
            <person name="Foster-Nyarko E."/>
            <person name="Jarju S."/>
            <person name="Secka A."/>
            <person name="Antonio M."/>
            <person name="Oren A."/>
            <person name="Chaudhuri R.R."/>
            <person name="La Ragione R."/>
            <person name="Hildebrand F."/>
            <person name="Pallen M.J."/>
        </authorList>
    </citation>
    <scope>NUCLEOTIDE SEQUENCE</scope>
    <source>
        <strain evidence="10">ChiGjej1B1-24693</strain>
    </source>
</reference>
<comment type="caution">
    <text evidence="10">The sequence shown here is derived from an EMBL/GenBank/DDBJ whole genome shotgun (WGS) entry which is preliminary data.</text>
</comment>
<dbReference type="Pfam" id="PF00528">
    <property type="entry name" value="BPD_transp_1"/>
    <property type="match status" value="1"/>
</dbReference>
<keyword evidence="2 7" id="KW-0813">Transport</keyword>
<dbReference type="AlphaFoldDB" id="A0A9D1KMB8"/>